<dbReference type="InterPro" id="IPR039426">
    <property type="entry name" value="TonB-dep_rcpt-like"/>
</dbReference>
<keyword evidence="15" id="KW-1185">Reference proteome</keyword>
<evidence type="ECO:0000256" key="8">
    <source>
        <dbReference type="ARBA" id="ARBA00023136"/>
    </source>
</evidence>
<dbReference type="AlphaFoldDB" id="A0A1I2JCZ0"/>
<evidence type="ECO:0000259" key="13">
    <source>
        <dbReference type="SMART" id="SM00965"/>
    </source>
</evidence>
<evidence type="ECO:0000256" key="7">
    <source>
        <dbReference type="ARBA" id="ARBA00023077"/>
    </source>
</evidence>
<gene>
    <name evidence="14" type="ORF">SAMN02799615_03959</name>
</gene>
<evidence type="ECO:0000256" key="1">
    <source>
        <dbReference type="ARBA" id="ARBA00004571"/>
    </source>
</evidence>
<evidence type="ECO:0000256" key="3">
    <source>
        <dbReference type="ARBA" id="ARBA00022452"/>
    </source>
</evidence>
<dbReference type="InterPro" id="IPR037066">
    <property type="entry name" value="Plug_dom_sf"/>
</dbReference>
<keyword evidence="8 10" id="KW-0472">Membrane</keyword>
<dbReference type="EMBL" id="FONH01000023">
    <property type="protein sequence ID" value="SFF51958.1"/>
    <property type="molecule type" value="Genomic_DNA"/>
</dbReference>
<keyword evidence="4" id="KW-0406">Ion transport</keyword>
<keyword evidence="5 10" id="KW-0812">Transmembrane</keyword>
<evidence type="ECO:0000256" key="5">
    <source>
        <dbReference type="ARBA" id="ARBA00022692"/>
    </source>
</evidence>
<dbReference type="GO" id="GO:0009279">
    <property type="term" value="C:cell outer membrane"/>
    <property type="evidence" value="ECO:0007669"/>
    <property type="project" value="UniProtKB-SubCell"/>
</dbReference>
<proteinExistence type="inferred from homology"/>
<keyword evidence="3 10" id="KW-1134">Transmembrane beta strand</keyword>
<organism evidence="14 15">
    <name type="scientific">Dyella marensis</name>
    <dbReference type="NCBI Taxonomy" id="500610"/>
    <lineage>
        <taxon>Bacteria</taxon>
        <taxon>Pseudomonadati</taxon>
        <taxon>Pseudomonadota</taxon>
        <taxon>Gammaproteobacteria</taxon>
        <taxon>Lysobacterales</taxon>
        <taxon>Rhodanobacteraceae</taxon>
        <taxon>Dyella</taxon>
    </lineage>
</organism>
<dbReference type="SMART" id="SM00965">
    <property type="entry name" value="STN"/>
    <property type="match status" value="1"/>
</dbReference>
<dbReference type="Gene3D" id="2.40.170.20">
    <property type="entry name" value="TonB-dependent receptor, beta-barrel domain"/>
    <property type="match status" value="1"/>
</dbReference>
<dbReference type="GO" id="GO:0006826">
    <property type="term" value="P:iron ion transport"/>
    <property type="evidence" value="ECO:0007669"/>
    <property type="project" value="UniProtKB-KW"/>
</dbReference>
<dbReference type="InterPro" id="IPR036942">
    <property type="entry name" value="Beta-barrel_TonB_sf"/>
</dbReference>
<dbReference type="InterPro" id="IPR012910">
    <property type="entry name" value="Plug_dom"/>
</dbReference>
<comment type="subcellular location">
    <subcellularLocation>
        <location evidence="1 10">Cell outer membrane</location>
        <topology evidence="1 10">Multi-pass membrane protein</topology>
    </subcellularLocation>
</comment>
<reference evidence="15" key="1">
    <citation type="submission" date="2016-10" db="EMBL/GenBank/DDBJ databases">
        <authorList>
            <person name="Varghese N."/>
            <person name="Submissions S."/>
        </authorList>
    </citation>
    <scope>NUCLEOTIDE SEQUENCE [LARGE SCALE GENOMIC DNA]</scope>
    <source>
        <strain evidence="15">UNC178MFTsu3.1</strain>
    </source>
</reference>
<dbReference type="PANTHER" id="PTHR47234">
    <property type="match status" value="1"/>
</dbReference>
<dbReference type="InterPro" id="IPR011662">
    <property type="entry name" value="Secretin/TonB_short_N"/>
</dbReference>
<dbReference type="SUPFAM" id="SSF56935">
    <property type="entry name" value="Porins"/>
    <property type="match status" value="1"/>
</dbReference>
<evidence type="ECO:0000256" key="11">
    <source>
        <dbReference type="RuleBase" id="RU003357"/>
    </source>
</evidence>
<feature type="domain" description="Secretin/TonB short N-terminal" evidence="13">
    <location>
        <begin position="52"/>
        <end position="103"/>
    </location>
</feature>
<keyword evidence="12" id="KW-0732">Signal</keyword>
<keyword evidence="4" id="KW-0410">Iron transport</keyword>
<dbReference type="STRING" id="500610.SAMN02799615_03959"/>
<protein>
    <submittedName>
        <fullName evidence="14">Outer membrane receptor proteins, mostly Fe transport</fullName>
    </submittedName>
</protein>
<keyword evidence="14" id="KW-0675">Receptor</keyword>
<sequence length="952" mass="104575">MRAGSVFPALAAALLLLLLPVRACLAAEERDYRIAAGLLDDGLRAFAAQSGTQLLYAPEIAAGRRNAKLSGHFSADLALQHLLIGSGLRAVAVDAHTYVLKSMPPTAVQKDELPPIERPTPALRLAPVEVTGTHIRRTDVETASPLTVIDREQIERSGYQTLFDLLRAQPGIRVSNAPVAMTEGELYQNNGLATATGAASVDLRGLGSSATLFLVDGQRMAGYGLSQNNFNTVNDLNSIPLALVERVEILRDGASAIYGSDAMAGVINVIMRKDAPGLGLASSYGASDRGDARQRRVTASFGGTLGHQLNALLSVDYLERQPLLGGARDWSRQRGGAYTGDGASSVDAFVLDGANLRYLAGGCSARQRNASGVCIDDDAQLTSLQTGLLSRSLFAHLDRRFDALQVYADLRWTKLDQRQQMAPFRDSFMLPASHPDNRSGEDEAIYDHSFDDLGPVRDLAVSTNRFVTLGAKGRWGEWDWDAHANDQRNRSVDELRGLLRVDNFGKALRSGSFRLDAPNDDEVLQAISPVLMRHASASKTSLSVQLSGPLAQLPHGPLSMAIGAETWRDRLDDRPDPLLLQNLIEQYDAPYERSENRRSLAAYTEFNAPLTSRLQANLAWRLDRSQPYGAAVSPKLGLKWDVRDDLSLRGTWAKGYRAPTLLQLSRPPTLAATRFITQVSNTALPCVNATPATVDTSFCQLQANSVSNPQLRPETSRSYTLGVVWAPTSAFGVALDFYRIRRDHEIVQLPLSYALLHPESYPQLFQRTRRGVLYALNQQLVNLGHTDARTIDLDVRYQHRTAHLGRYDFHLGVDYLDRLNRQMIAGDPVMRYAGYASQPRVSALASLDWTYRAWSVGANLRVTGHYRYEPYAGSPLGCPDDMQALNKCETPAFALLDLHAAFNGIAHWSLTLNVHNALDHQPIYYGSPGIAYNPMFDDVVGRYYLIGIAYRP</sequence>
<dbReference type="Pfam" id="PF00593">
    <property type="entry name" value="TonB_dep_Rec_b-barrel"/>
    <property type="match status" value="1"/>
</dbReference>
<dbReference type="PANTHER" id="PTHR47234:SF2">
    <property type="entry name" value="TONB-DEPENDENT RECEPTOR"/>
    <property type="match status" value="1"/>
</dbReference>
<dbReference type="CDD" id="cd01347">
    <property type="entry name" value="ligand_gated_channel"/>
    <property type="match status" value="1"/>
</dbReference>
<dbReference type="InterPro" id="IPR000531">
    <property type="entry name" value="Beta-barrel_TonB"/>
</dbReference>
<dbReference type="PROSITE" id="PS52016">
    <property type="entry name" value="TONB_DEPENDENT_REC_3"/>
    <property type="match status" value="1"/>
</dbReference>
<evidence type="ECO:0000256" key="12">
    <source>
        <dbReference type="SAM" id="SignalP"/>
    </source>
</evidence>
<feature type="chain" id="PRO_5011595013" evidence="12">
    <location>
        <begin position="27"/>
        <end position="952"/>
    </location>
</feature>
<keyword evidence="7 11" id="KW-0798">TonB box</keyword>
<comment type="similarity">
    <text evidence="10 11">Belongs to the TonB-dependent receptor family.</text>
</comment>
<accession>A0A1I2JCZ0</accession>
<evidence type="ECO:0000256" key="2">
    <source>
        <dbReference type="ARBA" id="ARBA00022448"/>
    </source>
</evidence>
<evidence type="ECO:0000313" key="15">
    <source>
        <dbReference type="Proteomes" id="UP000199477"/>
    </source>
</evidence>
<keyword evidence="6" id="KW-0408">Iron</keyword>
<evidence type="ECO:0000256" key="10">
    <source>
        <dbReference type="PROSITE-ProRule" id="PRU01360"/>
    </source>
</evidence>
<evidence type="ECO:0000256" key="9">
    <source>
        <dbReference type="ARBA" id="ARBA00023237"/>
    </source>
</evidence>
<dbReference type="Gene3D" id="3.55.50.30">
    <property type="match status" value="1"/>
</dbReference>
<dbReference type="Gene3D" id="2.170.130.10">
    <property type="entry name" value="TonB-dependent receptor, plug domain"/>
    <property type="match status" value="1"/>
</dbReference>
<keyword evidence="9 10" id="KW-0998">Cell outer membrane</keyword>
<evidence type="ECO:0000256" key="4">
    <source>
        <dbReference type="ARBA" id="ARBA00022496"/>
    </source>
</evidence>
<evidence type="ECO:0000256" key="6">
    <source>
        <dbReference type="ARBA" id="ARBA00023004"/>
    </source>
</evidence>
<dbReference type="RefSeq" id="WP_026633360.1">
    <property type="nucleotide sequence ID" value="NZ_FONH01000023.1"/>
</dbReference>
<keyword evidence="2 10" id="KW-0813">Transport</keyword>
<evidence type="ECO:0000313" key="14">
    <source>
        <dbReference type="EMBL" id="SFF51958.1"/>
    </source>
</evidence>
<dbReference type="Pfam" id="PF07715">
    <property type="entry name" value="Plug"/>
    <property type="match status" value="1"/>
</dbReference>
<name>A0A1I2JCZ0_9GAMM</name>
<feature type="signal peptide" evidence="12">
    <location>
        <begin position="1"/>
        <end position="26"/>
    </location>
</feature>
<dbReference type="Proteomes" id="UP000199477">
    <property type="component" value="Unassembled WGS sequence"/>
</dbReference>